<dbReference type="AlphaFoldDB" id="A0A9D4C4I6"/>
<evidence type="ECO:0000313" key="2">
    <source>
        <dbReference type="Proteomes" id="UP000828390"/>
    </source>
</evidence>
<reference evidence="1" key="1">
    <citation type="journal article" date="2019" name="bioRxiv">
        <title>The Genome of the Zebra Mussel, Dreissena polymorpha: A Resource for Invasive Species Research.</title>
        <authorList>
            <person name="McCartney M.A."/>
            <person name="Auch B."/>
            <person name="Kono T."/>
            <person name="Mallez S."/>
            <person name="Zhang Y."/>
            <person name="Obille A."/>
            <person name="Becker A."/>
            <person name="Abrahante J.E."/>
            <person name="Garbe J."/>
            <person name="Badalamenti J.P."/>
            <person name="Herman A."/>
            <person name="Mangelson H."/>
            <person name="Liachko I."/>
            <person name="Sullivan S."/>
            <person name="Sone E.D."/>
            <person name="Koren S."/>
            <person name="Silverstein K.A.T."/>
            <person name="Beckman K.B."/>
            <person name="Gohl D.M."/>
        </authorList>
    </citation>
    <scope>NUCLEOTIDE SEQUENCE</scope>
    <source>
        <strain evidence="1">Duluth1</strain>
        <tissue evidence="1">Whole animal</tissue>
    </source>
</reference>
<accession>A0A9D4C4I6</accession>
<dbReference type="Proteomes" id="UP000828390">
    <property type="component" value="Unassembled WGS sequence"/>
</dbReference>
<keyword evidence="2" id="KW-1185">Reference proteome</keyword>
<reference evidence="1" key="2">
    <citation type="submission" date="2020-11" db="EMBL/GenBank/DDBJ databases">
        <authorList>
            <person name="McCartney M.A."/>
            <person name="Auch B."/>
            <person name="Kono T."/>
            <person name="Mallez S."/>
            <person name="Becker A."/>
            <person name="Gohl D.M."/>
            <person name="Silverstein K.A.T."/>
            <person name="Koren S."/>
            <person name="Bechman K.B."/>
            <person name="Herman A."/>
            <person name="Abrahante J.E."/>
            <person name="Garbe J."/>
        </authorList>
    </citation>
    <scope>NUCLEOTIDE SEQUENCE</scope>
    <source>
        <strain evidence="1">Duluth1</strain>
        <tissue evidence="1">Whole animal</tissue>
    </source>
</reference>
<proteinExistence type="predicted"/>
<name>A0A9D4C4I6_DREPO</name>
<evidence type="ECO:0000313" key="1">
    <source>
        <dbReference type="EMBL" id="KAH3716992.1"/>
    </source>
</evidence>
<dbReference type="EMBL" id="JAIWYP010000013">
    <property type="protein sequence ID" value="KAH3716992.1"/>
    <property type="molecule type" value="Genomic_DNA"/>
</dbReference>
<sequence length="85" mass="9919">MPQLGCGPNNVHVQHLVGEYAEHLGKLPTNKPLGINWLYCFLKRWKYRLSTIKPRTFDSGRANNQRQRSLKATYKTSGQYWKSKI</sequence>
<comment type="caution">
    <text evidence="1">The sequence shown here is derived from an EMBL/GenBank/DDBJ whole genome shotgun (WGS) entry which is preliminary data.</text>
</comment>
<organism evidence="1 2">
    <name type="scientific">Dreissena polymorpha</name>
    <name type="common">Zebra mussel</name>
    <name type="synonym">Mytilus polymorpha</name>
    <dbReference type="NCBI Taxonomy" id="45954"/>
    <lineage>
        <taxon>Eukaryota</taxon>
        <taxon>Metazoa</taxon>
        <taxon>Spiralia</taxon>
        <taxon>Lophotrochozoa</taxon>
        <taxon>Mollusca</taxon>
        <taxon>Bivalvia</taxon>
        <taxon>Autobranchia</taxon>
        <taxon>Heteroconchia</taxon>
        <taxon>Euheterodonta</taxon>
        <taxon>Imparidentia</taxon>
        <taxon>Neoheterodontei</taxon>
        <taxon>Myida</taxon>
        <taxon>Dreissenoidea</taxon>
        <taxon>Dreissenidae</taxon>
        <taxon>Dreissena</taxon>
    </lineage>
</organism>
<protein>
    <submittedName>
        <fullName evidence="1">Uncharacterized protein</fullName>
    </submittedName>
</protein>
<gene>
    <name evidence="1" type="ORF">DPMN_059729</name>
</gene>